<dbReference type="GO" id="GO:0015204">
    <property type="term" value="F:urea transmembrane transporter activity"/>
    <property type="evidence" value="ECO:0007669"/>
    <property type="project" value="TreeGrafter"/>
</dbReference>
<reference evidence="8" key="2">
    <citation type="submission" date="2025-09" db="UniProtKB">
        <authorList>
            <consortium name="Ensembl"/>
        </authorList>
    </citation>
    <scope>IDENTIFICATION</scope>
</reference>
<sequence>RMPGTQMLDRALSLVTIWDGMVRQALAEVLALLGLGSVAQAVLGKKNFGEYLSISLGFGFRVMLGIHAAGGVSGEGGTRAWLEPTQPREPPMLGSRVQGAAHLPGQVGSRLPLLQPACDAEREGAHASFATPSQSHFPFPLLRNV</sequence>
<dbReference type="AlphaFoldDB" id="A0A8D2Q1V6"/>
<accession>A0A8D2Q1V6</accession>
<name>A0A8D2Q1V6_VARKO</name>
<evidence type="ECO:0000256" key="2">
    <source>
        <dbReference type="ARBA" id="ARBA00022448"/>
    </source>
</evidence>
<dbReference type="PANTHER" id="PTHR43829:SF15">
    <property type="entry name" value="AQUAPORIN-7"/>
    <property type="match status" value="1"/>
</dbReference>
<keyword evidence="5" id="KW-0472">Membrane</keyword>
<dbReference type="GO" id="GO:0015254">
    <property type="term" value="F:glycerol channel activity"/>
    <property type="evidence" value="ECO:0007669"/>
    <property type="project" value="TreeGrafter"/>
</dbReference>
<evidence type="ECO:0000313" key="9">
    <source>
        <dbReference type="Proteomes" id="UP000694545"/>
    </source>
</evidence>
<protein>
    <submittedName>
        <fullName evidence="8">Uncharacterized protein</fullName>
    </submittedName>
</protein>
<dbReference type="GO" id="GO:0016323">
    <property type="term" value="C:basolateral plasma membrane"/>
    <property type="evidence" value="ECO:0007669"/>
    <property type="project" value="TreeGrafter"/>
</dbReference>
<proteinExistence type="predicted"/>
<comment type="catalytic activity">
    <reaction evidence="7">
        <text>glycerol(in) = glycerol(out)</text>
        <dbReference type="Rhea" id="RHEA:29675"/>
        <dbReference type="ChEBI" id="CHEBI:17754"/>
    </reaction>
</comment>
<evidence type="ECO:0000256" key="5">
    <source>
        <dbReference type="ARBA" id="ARBA00023136"/>
    </source>
</evidence>
<keyword evidence="2" id="KW-0813">Transport</keyword>
<dbReference type="Gene3D" id="1.20.1080.10">
    <property type="entry name" value="Glycerol uptake facilitator protein"/>
    <property type="match status" value="1"/>
</dbReference>
<dbReference type="Proteomes" id="UP000694545">
    <property type="component" value="Unplaced"/>
</dbReference>
<dbReference type="Ensembl" id="ENSVKKT00000015623.1">
    <property type="protein sequence ID" value="ENSVKKP00000015256.1"/>
    <property type="gene ID" value="ENSVKKG00000010447.1"/>
</dbReference>
<dbReference type="PANTHER" id="PTHR43829">
    <property type="entry name" value="AQUAPORIN OR AQUAGLYCEROPORIN RELATED"/>
    <property type="match status" value="1"/>
</dbReference>
<keyword evidence="3" id="KW-0812">Transmembrane</keyword>
<evidence type="ECO:0000313" key="8">
    <source>
        <dbReference type="Ensembl" id="ENSVKKP00000015256.1"/>
    </source>
</evidence>
<evidence type="ECO:0000256" key="1">
    <source>
        <dbReference type="ARBA" id="ARBA00004141"/>
    </source>
</evidence>
<dbReference type="SUPFAM" id="SSF81338">
    <property type="entry name" value="Aquaporin-like"/>
    <property type="match status" value="1"/>
</dbReference>
<keyword evidence="4" id="KW-1133">Transmembrane helix</keyword>
<comment type="subcellular location">
    <subcellularLocation>
        <location evidence="1">Membrane</location>
        <topology evidence="1">Multi-pass membrane protein</topology>
    </subcellularLocation>
</comment>
<dbReference type="InterPro" id="IPR023271">
    <property type="entry name" value="Aquaporin-like"/>
</dbReference>
<evidence type="ECO:0000256" key="4">
    <source>
        <dbReference type="ARBA" id="ARBA00022989"/>
    </source>
</evidence>
<dbReference type="InterPro" id="IPR050363">
    <property type="entry name" value="MIP/Aquaporin"/>
</dbReference>
<organism evidence="8 9">
    <name type="scientific">Varanus komodoensis</name>
    <name type="common">Komodo dragon</name>
    <dbReference type="NCBI Taxonomy" id="61221"/>
    <lineage>
        <taxon>Eukaryota</taxon>
        <taxon>Metazoa</taxon>
        <taxon>Chordata</taxon>
        <taxon>Craniata</taxon>
        <taxon>Vertebrata</taxon>
        <taxon>Euteleostomi</taxon>
        <taxon>Lepidosauria</taxon>
        <taxon>Squamata</taxon>
        <taxon>Bifurcata</taxon>
        <taxon>Unidentata</taxon>
        <taxon>Episquamata</taxon>
        <taxon>Toxicofera</taxon>
        <taxon>Anguimorpha</taxon>
        <taxon>Paleoanguimorpha</taxon>
        <taxon>Varanoidea</taxon>
        <taxon>Varanidae</taxon>
        <taxon>Varanus</taxon>
    </lineage>
</organism>
<dbReference type="GO" id="GO:0015250">
    <property type="term" value="F:water channel activity"/>
    <property type="evidence" value="ECO:0007669"/>
    <property type="project" value="TreeGrafter"/>
</dbReference>
<comment type="catalytic activity">
    <reaction evidence="6">
        <text>H2O(in) = H2O(out)</text>
        <dbReference type="Rhea" id="RHEA:29667"/>
        <dbReference type="ChEBI" id="CHEBI:15377"/>
    </reaction>
</comment>
<keyword evidence="9" id="KW-1185">Reference proteome</keyword>
<evidence type="ECO:0000256" key="7">
    <source>
        <dbReference type="ARBA" id="ARBA00049405"/>
    </source>
</evidence>
<evidence type="ECO:0000256" key="6">
    <source>
        <dbReference type="ARBA" id="ARBA00034651"/>
    </source>
</evidence>
<evidence type="ECO:0000256" key="3">
    <source>
        <dbReference type="ARBA" id="ARBA00022692"/>
    </source>
</evidence>
<reference evidence="8" key="1">
    <citation type="submission" date="2025-08" db="UniProtKB">
        <authorList>
            <consortium name="Ensembl"/>
        </authorList>
    </citation>
    <scope>IDENTIFICATION</scope>
</reference>